<evidence type="ECO:0000313" key="1">
    <source>
        <dbReference type="EMBL" id="RAN64968.1"/>
    </source>
</evidence>
<proteinExistence type="predicted"/>
<accession>A0A328K4K2</accession>
<evidence type="ECO:0000313" key="2">
    <source>
        <dbReference type="Proteomes" id="UP000249099"/>
    </source>
</evidence>
<sequence>MMERADWARAELAKRAEASQNYTQKAFYLEASALIEELVLRRQQNQGELDGTLWSPEEWED</sequence>
<protein>
    <submittedName>
        <fullName evidence="1">Uncharacterized protein</fullName>
    </submittedName>
</protein>
<reference evidence="1 2" key="1">
    <citation type="submission" date="2017-03" db="EMBL/GenBank/DDBJ databases">
        <title>wgs assembly of Dolosigranulum pigrum KPL CDC strains.</title>
        <authorList>
            <person name="Brugger S.D."/>
            <person name="Pettigrew M."/>
            <person name="Kong Y."/>
            <person name="Lemon K.P."/>
        </authorList>
    </citation>
    <scope>NUCLEOTIDE SEQUENCE [LARGE SCALE GENOMIC DNA]</scope>
    <source>
        <strain evidence="1 2">KPL1931_CDC4294-98</strain>
    </source>
</reference>
<dbReference type="AlphaFoldDB" id="A0A328K4K2"/>
<name>A0A328K4K2_9LACT</name>
<gene>
    <name evidence="1" type="ORF">B8A44_00980</name>
</gene>
<organism evidence="1 2">
    <name type="scientific">Dolosigranulum pigrum</name>
    <dbReference type="NCBI Taxonomy" id="29394"/>
    <lineage>
        <taxon>Bacteria</taxon>
        <taxon>Bacillati</taxon>
        <taxon>Bacillota</taxon>
        <taxon>Bacilli</taxon>
        <taxon>Lactobacillales</taxon>
        <taxon>Carnobacteriaceae</taxon>
        <taxon>Dolosigranulum</taxon>
    </lineage>
</organism>
<dbReference type="EMBL" id="NAQV01000003">
    <property type="protein sequence ID" value="RAN64968.1"/>
    <property type="molecule type" value="Genomic_DNA"/>
</dbReference>
<comment type="caution">
    <text evidence="1">The sequence shown here is derived from an EMBL/GenBank/DDBJ whole genome shotgun (WGS) entry which is preliminary data.</text>
</comment>
<dbReference type="Proteomes" id="UP000249099">
    <property type="component" value="Unassembled WGS sequence"/>
</dbReference>
<dbReference type="RefSeq" id="WP_244304299.1">
    <property type="nucleotide sequence ID" value="NZ_CALFGV010000020.1"/>
</dbReference>